<sequence length="140" mass="15895">MDKKFSFPEALIMLLMTLTADVIELFIMFMGVIPVITPIALGISYLINTFVLAVILLWFIIKKEKGLWNVAGWLLEYIPYLNALPIRTGTCIVAIYLANHPKIKKIATGKFKKAKDNVIQLKKDENQNKNESKEQLKEAA</sequence>
<evidence type="ECO:0000313" key="3">
    <source>
        <dbReference type="Proteomes" id="UP000229893"/>
    </source>
</evidence>
<evidence type="ECO:0000313" key="2">
    <source>
        <dbReference type="EMBL" id="PIR04753.1"/>
    </source>
</evidence>
<keyword evidence="1" id="KW-0472">Membrane</keyword>
<protein>
    <submittedName>
        <fullName evidence="2">Uncharacterized protein</fullName>
    </submittedName>
</protein>
<comment type="caution">
    <text evidence="2">The sequence shown here is derived from an EMBL/GenBank/DDBJ whole genome shotgun (WGS) entry which is preliminary data.</text>
</comment>
<name>A0A2H0N782_9BACT</name>
<evidence type="ECO:0000256" key="1">
    <source>
        <dbReference type="SAM" id="Phobius"/>
    </source>
</evidence>
<proteinExistence type="predicted"/>
<feature type="transmembrane region" description="Helical" evidence="1">
    <location>
        <begin position="12"/>
        <end position="33"/>
    </location>
</feature>
<keyword evidence="1" id="KW-1133">Transmembrane helix</keyword>
<keyword evidence="1" id="KW-0812">Transmembrane</keyword>
<organism evidence="2 3">
    <name type="scientific">Candidatus Liptonbacteria bacterium CG11_big_fil_rev_8_21_14_0_20_35_14</name>
    <dbReference type="NCBI Taxonomy" id="1974634"/>
    <lineage>
        <taxon>Bacteria</taxon>
        <taxon>Candidatus Liptoniibacteriota</taxon>
    </lineage>
</organism>
<dbReference type="Proteomes" id="UP000229893">
    <property type="component" value="Unassembled WGS sequence"/>
</dbReference>
<reference evidence="2 3" key="1">
    <citation type="submission" date="2017-09" db="EMBL/GenBank/DDBJ databases">
        <title>Depth-based differentiation of microbial function through sediment-hosted aquifers and enrichment of novel symbionts in the deep terrestrial subsurface.</title>
        <authorList>
            <person name="Probst A.J."/>
            <person name="Ladd B."/>
            <person name="Jarett J.K."/>
            <person name="Geller-Mcgrath D.E."/>
            <person name="Sieber C.M."/>
            <person name="Emerson J.B."/>
            <person name="Anantharaman K."/>
            <person name="Thomas B.C."/>
            <person name="Malmstrom R."/>
            <person name="Stieglmeier M."/>
            <person name="Klingl A."/>
            <person name="Woyke T."/>
            <person name="Ryan C.M."/>
            <person name="Banfield J.F."/>
        </authorList>
    </citation>
    <scope>NUCLEOTIDE SEQUENCE [LARGE SCALE GENOMIC DNA]</scope>
    <source>
        <strain evidence="2">CG11_big_fil_rev_8_21_14_0_20_35_14</strain>
    </source>
</reference>
<feature type="transmembrane region" description="Helical" evidence="1">
    <location>
        <begin position="39"/>
        <end position="61"/>
    </location>
</feature>
<accession>A0A2H0N782</accession>
<gene>
    <name evidence="2" type="ORF">COV57_02670</name>
</gene>
<dbReference type="EMBL" id="PCWO01000040">
    <property type="protein sequence ID" value="PIR04753.1"/>
    <property type="molecule type" value="Genomic_DNA"/>
</dbReference>
<dbReference type="AlphaFoldDB" id="A0A2H0N782"/>